<dbReference type="Pfam" id="PF07727">
    <property type="entry name" value="RVT_2"/>
    <property type="match status" value="1"/>
</dbReference>
<evidence type="ECO:0000313" key="4">
    <source>
        <dbReference type="Proteomes" id="UP000479710"/>
    </source>
</evidence>
<comment type="caution">
    <text evidence="3">The sequence shown here is derived from an EMBL/GenBank/DDBJ whole genome shotgun (WGS) entry which is preliminary data.</text>
</comment>
<feature type="region of interest" description="Disordered" evidence="1">
    <location>
        <begin position="18"/>
        <end position="56"/>
    </location>
</feature>
<keyword evidence="4" id="KW-1185">Reference proteome</keyword>
<accession>A0A6G1F9X4</accession>
<evidence type="ECO:0000313" key="3">
    <source>
        <dbReference type="EMBL" id="KAF0933728.1"/>
    </source>
</evidence>
<dbReference type="SUPFAM" id="SSF56672">
    <property type="entry name" value="DNA/RNA polymerases"/>
    <property type="match status" value="1"/>
</dbReference>
<feature type="compositionally biased region" description="Pro residues" evidence="1">
    <location>
        <begin position="30"/>
        <end position="51"/>
    </location>
</feature>
<evidence type="ECO:0000256" key="1">
    <source>
        <dbReference type="SAM" id="MobiDB-lite"/>
    </source>
</evidence>
<gene>
    <name evidence="3" type="ORF">E2562_019206</name>
</gene>
<sequence>METGADFVVEYRAMELGDGRFDADTSAGSPEPPATPTPAATPSPAPAPLPQPEYWDADNDDVELRYRTIDNVLGAASPPGLVTRQVAAELHLQIEEEPATFAEAENHQSWRRAMIEELDSIESNRTWRLVPLPPGHCPIGLKWVYKVKKNAAGEVIKHKARLVAKGYVQQSGVDFDEVFAPVARIESVRLLLALAAQEGWPVHHMDVKFAFLNGELVEEVYVRQPPGFTVVGHEDKVLRLDKALYGLRQALRAWNAKLDETLVAGNAVRSSDGDAMERLDMSR</sequence>
<proteinExistence type="predicted"/>
<name>A0A6G1F9X4_9ORYZ</name>
<dbReference type="OrthoDB" id="783026at2759"/>
<evidence type="ECO:0000259" key="2">
    <source>
        <dbReference type="Pfam" id="PF07727"/>
    </source>
</evidence>
<protein>
    <recommendedName>
        <fullName evidence="2">Reverse transcriptase Ty1/copia-type domain-containing protein</fullName>
    </recommendedName>
</protein>
<dbReference type="EMBL" id="SPHZ02000001">
    <property type="protein sequence ID" value="KAF0933728.1"/>
    <property type="molecule type" value="Genomic_DNA"/>
</dbReference>
<reference evidence="3 4" key="1">
    <citation type="submission" date="2019-11" db="EMBL/GenBank/DDBJ databases">
        <title>Whole genome sequence of Oryza granulata.</title>
        <authorList>
            <person name="Li W."/>
        </authorList>
    </citation>
    <scope>NUCLEOTIDE SEQUENCE [LARGE SCALE GENOMIC DNA]</scope>
    <source>
        <strain evidence="4">cv. Menghai</strain>
        <tissue evidence="3">Leaf</tissue>
    </source>
</reference>
<dbReference type="InterPro" id="IPR043502">
    <property type="entry name" value="DNA/RNA_pol_sf"/>
</dbReference>
<dbReference type="AlphaFoldDB" id="A0A6G1F9X4"/>
<organism evidence="3 4">
    <name type="scientific">Oryza meyeriana var. granulata</name>
    <dbReference type="NCBI Taxonomy" id="110450"/>
    <lineage>
        <taxon>Eukaryota</taxon>
        <taxon>Viridiplantae</taxon>
        <taxon>Streptophyta</taxon>
        <taxon>Embryophyta</taxon>
        <taxon>Tracheophyta</taxon>
        <taxon>Spermatophyta</taxon>
        <taxon>Magnoliopsida</taxon>
        <taxon>Liliopsida</taxon>
        <taxon>Poales</taxon>
        <taxon>Poaceae</taxon>
        <taxon>BOP clade</taxon>
        <taxon>Oryzoideae</taxon>
        <taxon>Oryzeae</taxon>
        <taxon>Oryzinae</taxon>
        <taxon>Oryza</taxon>
        <taxon>Oryza meyeriana</taxon>
    </lineage>
</organism>
<feature type="domain" description="Reverse transcriptase Ty1/copia-type" evidence="2">
    <location>
        <begin position="124"/>
        <end position="264"/>
    </location>
</feature>
<dbReference type="Proteomes" id="UP000479710">
    <property type="component" value="Unassembled WGS sequence"/>
</dbReference>
<dbReference type="InterPro" id="IPR013103">
    <property type="entry name" value="RVT_2"/>
</dbReference>